<name>B6T696_MAIZE</name>
<proteinExistence type="evidence at transcript level"/>
<feature type="domain" description="SAM" evidence="1">
    <location>
        <begin position="1"/>
        <end position="29"/>
    </location>
</feature>
<protein>
    <recommendedName>
        <fullName evidence="1">SAM domain-containing protein</fullName>
    </recommendedName>
</protein>
<dbReference type="InterPro" id="IPR001660">
    <property type="entry name" value="SAM"/>
</dbReference>
<dbReference type="EMBL" id="EU960511">
    <property type="protein sequence ID" value="ACG32629.1"/>
    <property type="molecule type" value="mRNA"/>
</dbReference>
<organism evidence="2">
    <name type="scientific">Zea mays</name>
    <name type="common">Maize</name>
    <dbReference type="NCBI Taxonomy" id="4577"/>
    <lineage>
        <taxon>Eukaryota</taxon>
        <taxon>Viridiplantae</taxon>
        <taxon>Streptophyta</taxon>
        <taxon>Embryophyta</taxon>
        <taxon>Tracheophyta</taxon>
        <taxon>Spermatophyta</taxon>
        <taxon>Magnoliopsida</taxon>
        <taxon>Liliopsida</taxon>
        <taxon>Poales</taxon>
        <taxon>Poaceae</taxon>
        <taxon>PACMAD clade</taxon>
        <taxon>Panicoideae</taxon>
        <taxon>Andropogonodae</taxon>
        <taxon>Andropogoneae</taxon>
        <taxon>Tripsacinae</taxon>
        <taxon>Zea</taxon>
    </lineage>
</organism>
<dbReference type="SUPFAM" id="SSF47769">
    <property type="entry name" value="SAM/Pointed domain"/>
    <property type="match status" value="1"/>
</dbReference>
<evidence type="ECO:0000313" key="2">
    <source>
        <dbReference type="EMBL" id="ACG32629.1"/>
    </source>
</evidence>
<dbReference type="Pfam" id="PF00536">
    <property type="entry name" value="SAM_1"/>
    <property type="match status" value="1"/>
</dbReference>
<accession>B6T696</accession>
<dbReference type="Gene3D" id="1.10.150.50">
    <property type="entry name" value="Transcription Factor, Ets-1"/>
    <property type="match status" value="1"/>
</dbReference>
<evidence type="ECO:0000259" key="1">
    <source>
        <dbReference type="Pfam" id="PF00536"/>
    </source>
</evidence>
<sequence>MAALRQMGESDLKDMGVPMGPRKKILLAVGPQSKQRQI</sequence>
<dbReference type="HOGENOM" id="CLU_3336281_0_0_1"/>
<dbReference type="AlphaFoldDB" id="B6T696"/>
<reference evidence="2" key="1">
    <citation type="journal article" date="2009" name="Plant Mol. Biol.">
        <title>Insights into corn genes derived from large-scale cDNA sequencing.</title>
        <authorList>
            <person name="Alexandrov N.N."/>
            <person name="Brover V.V."/>
            <person name="Freidin S."/>
            <person name="Troukhan M.E."/>
            <person name="Tatarinova T.V."/>
            <person name="Zhang H."/>
            <person name="Swaller T.J."/>
            <person name="Lu Y.P."/>
            <person name="Bouck J."/>
            <person name="Flavell R.B."/>
            <person name="Feldmann K.A."/>
        </authorList>
    </citation>
    <scope>NUCLEOTIDE SEQUENCE</scope>
</reference>
<dbReference type="InterPro" id="IPR013761">
    <property type="entry name" value="SAM/pointed_sf"/>
</dbReference>